<dbReference type="Pfam" id="PF13409">
    <property type="entry name" value="GST_N_2"/>
    <property type="match status" value="1"/>
</dbReference>
<dbReference type="PROSITE" id="PS50405">
    <property type="entry name" value="GST_CTER"/>
    <property type="match status" value="1"/>
</dbReference>
<name>A0A150SNF1_SORCE</name>
<evidence type="ECO:0000259" key="2">
    <source>
        <dbReference type="PROSITE" id="PS50405"/>
    </source>
</evidence>
<feature type="domain" description="GST N-terminal" evidence="1">
    <location>
        <begin position="3"/>
        <end position="87"/>
    </location>
</feature>
<reference evidence="3 4" key="1">
    <citation type="submission" date="2014-02" db="EMBL/GenBank/DDBJ databases">
        <title>The small core and large imbalanced accessory genome model reveals a collaborative survival strategy of Sorangium cellulosum strains in nature.</title>
        <authorList>
            <person name="Han K."/>
            <person name="Peng R."/>
            <person name="Blom J."/>
            <person name="Li Y.-Z."/>
        </authorList>
    </citation>
    <scope>NUCLEOTIDE SEQUENCE [LARGE SCALE GENOMIC DNA]</scope>
    <source>
        <strain evidence="3 4">So0149</strain>
    </source>
</reference>
<accession>A0A150SNF1</accession>
<dbReference type="InterPro" id="IPR036249">
    <property type="entry name" value="Thioredoxin-like_sf"/>
</dbReference>
<dbReference type="SFLD" id="SFLDS00019">
    <property type="entry name" value="Glutathione_Transferase_(cytos"/>
    <property type="match status" value="1"/>
</dbReference>
<dbReference type="InterPro" id="IPR040079">
    <property type="entry name" value="Glutathione_S-Trfase"/>
</dbReference>
<evidence type="ECO:0000313" key="4">
    <source>
        <dbReference type="Proteomes" id="UP000075515"/>
    </source>
</evidence>
<dbReference type="InterPro" id="IPR004045">
    <property type="entry name" value="Glutathione_S-Trfase_N"/>
</dbReference>
<dbReference type="InterPro" id="IPR036282">
    <property type="entry name" value="Glutathione-S-Trfase_C_sf"/>
</dbReference>
<protein>
    <submittedName>
        <fullName evidence="3">Glutathione S-transferase</fullName>
    </submittedName>
</protein>
<dbReference type="PANTHER" id="PTHR44051">
    <property type="entry name" value="GLUTATHIONE S-TRANSFERASE-RELATED"/>
    <property type="match status" value="1"/>
</dbReference>
<dbReference type="Proteomes" id="UP000075515">
    <property type="component" value="Unassembled WGS sequence"/>
</dbReference>
<dbReference type="SUPFAM" id="SSF47616">
    <property type="entry name" value="GST C-terminal domain-like"/>
    <property type="match status" value="1"/>
</dbReference>
<dbReference type="SFLD" id="SFLDG00358">
    <property type="entry name" value="Main_(cytGST)"/>
    <property type="match status" value="1"/>
</dbReference>
<organism evidence="3 4">
    <name type="scientific">Sorangium cellulosum</name>
    <name type="common">Polyangium cellulosum</name>
    <dbReference type="NCBI Taxonomy" id="56"/>
    <lineage>
        <taxon>Bacteria</taxon>
        <taxon>Pseudomonadati</taxon>
        <taxon>Myxococcota</taxon>
        <taxon>Polyangia</taxon>
        <taxon>Polyangiales</taxon>
        <taxon>Polyangiaceae</taxon>
        <taxon>Sorangium</taxon>
    </lineage>
</organism>
<dbReference type="PROSITE" id="PS50404">
    <property type="entry name" value="GST_NTER"/>
    <property type="match status" value="1"/>
</dbReference>
<dbReference type="InterPro" id="IPR010987">
    <property type="entry name" value="Glutathione-S-Trfase_C-like"/>
</dbReference>
<proteinExistence type="predicted"/>
<comment type="caution">
    <text evidence="3">The sequence shown here is derived from an EMBL/GenBank/DDBJ whole genome shotgun (WGS) entry which is preliminary data.</text>
</comment>
<dbReference type="AlphaFoldDB" id="A0A150SNF1"/>
<evidence type="ECO:0000259" key="1">
    <source>
        <dbReference type="PROSITE" id="PS50404"/>
    </source>
</evidence>
<dbReference type="Pfam" id="PF13410">
    <property type="entry name" value="GST_C_2"/>
    <property type="match status" value="1"/>
</dbReference>
<sequence length="238" mass="25956">MSAQRAVYFVNGSISSWRVLLAVREKGLAFEPRRLRVMREPRETRAAEFLALNPRGQAPVLVEPDGTVMNESLAILTYLEMRYPDPPLLPPPAEPGALARALAWAQESEATACVYDPLESLFEAGPGALSPDRRAAIAGALSGVERELALWEARAQRTRFIASDAFTLADCAFYPVLAYMQRRGLSLAGHPALDAYERRVRGRPSAVASYPEGWSHDLARPDLFAKARALAAPGIPGS</sequence>
<keyword evidence="3" id="KW-0808">Transferase</keyword>
<gene>
    <name evidence="3" type="ORF">BE18_10030</name>
</gene>
<dbReference type="SUPFAM" id="SSF52833">
    <property type="entry name" value="Thioredoxin-like"/>
    <property type="match status" value="1"/>
</dbReference>
<feature type="domain" description="GST C-terminal" evidence="2">
    <location>
        <begin position="96"/>
        <end position="225"/>
    </location>
</feature>
<dbReference type="CDD" id="cd00570">
    <property type="entry name" value="GST_N_family"/>
    <property type="match status" value="1"/>
</dbReference>
<evidence type="ECO:0000313" key="3">
    <source>
        <dbReference type="EMBL" id="KYF93768.1"/>
    </source>
</evidence>
<dbReference type="PANTHER" id="PTHR44051:SF8">
    <property type="entry name" value="GLUTATHIONE S-TRANSFERASE GSTA"/>
    <property type="match status" value="1"/>
</dbReference>
<dbReference type="Gene3D" id="3.40.30.10">
    <property type="entry name" value="Glutaredoxin"/>
    <property type="match status" value="1"/>
</dbReference>
<dbReference type="Gene3D" id="1.20.1050.10">
    <property type="match status" value="1"/>
</dbReference>
<dbReference type="GO" id="GO:0016740">
    <property type="term" value="F:transferase activity"/>
    <property type="evidence" value="ECO:0007669"/>
    <property type="project" value="UniProtKB-KW"/>
</dbReference>
<dbReference type="CDD" id="cd00299">
    <property type="entry name" value="GST_C_family"/>
    <property type="match status" value="1"/>
</dbReference>
<dbReference type="EMBL" id="JEMC01001798">
    <property type="protein sequence ID" value="KYF93768.1"/>
    <property type="molecule type" value="Genomic_DNA"/>
</dbReference>